<name>A0A1I5E897_9GAMM</name>
<protein>
    <submittedName>
        <fullName evidence="1">Adenylate kinase</fullName>
    </submittedName>
</protein>
<dbReference type="EMBL" id="FOVG01000003">
    <property type="protein sequence ID" value="SFO07580.1"/>
    <property type="molecule type" value="Genomic_DNA"/>
</dbReference>
<gene>
    <name evidence="1" type="ORF">SAMN05428971_2814</name>
</gene>
<keyword evidence="2" id="KW-1185">Reference proteome</keyword>
<dbReference type="Proteomes" id="UP000198968">
    <property type="component" value="Unassembled WGS sequence"/>
</dbReference>
<reference evidence="2" key="1">
    <citation type="submission" date="2016-10" db="EMBL/GenBank/DDBJ databases">
        <authorList>
            <person name="Varghese N."/>
            <person name="Submissions S."/>
        </authorList>
    </citation>
    <scope>NUCLEOTIDE SEQUENCE [LARGE SCALE GENOMIC DNA]</scope>
    <source>
        <strain evidence="2">OV426</strain>
    </source>
</reference>
<proteinExistence type="predicted"/>
<dbReference type="Gene3D" id="3.40.50.300">
    <property type="entry name" value="P-loop containing nucleotide triphosphate hydrolases"/>
    <property type="match status" value="1"/>
</dbReference>
<accession>A0A1I5E897</accession>
<evidence type="ECO:0000313" key="2">
    <source>
        <dbReference type="Proteomes" id="UP000198968"/>
    </source>
</evidence>
<keyword evidence="1" id="KW-0418">Kinase</keyword>
<sequence length="228" mass="26241">MRFKYQSHYDRTLLHHACRMLKLNLQQVSATRQGISRGKVVINTLSLDALGSRICIMGPSNSGKSTLADAISRKTALPAVHLDQLHYIPGTQWIPRAPAEFMRLHADAVSQEKWVMDGNYTKCIKERLARATGFILLDVKVPVALFRYIRRCYSSTPRVGGLEMSREHMTLDMLNYILLTAPKNRKRHKKLYEQVRLPKLLLHSSRDFQTCSKYWGLSLKMTDQHQCD</sequence>
<dbReference type="InterPro" id="IPR027417">
    <property type="entry name" value="P-loop_NTPase"/>
</dbReference>
<dbReference type="AlphaFoldDB" id="A0A1I5E897"/>
<dbReference type="GO" id="GO:0016301">
    <property type="term" value="F:kinase activity"/>
    <property type="evidence" value="ECO:0007669"/>
    <property type="project" value="UniProtKB-KW"/>
</dbReference>
<dbReference type="InterPro" id="IPR052922">
    <property type="entry name" value="Cytidylate_Kinase-2"/>
</dbReference>
<organism evidence="1 2">
    <name type="scientific">Candidatus Pantoea varia</name>
    <dbReference type="NCBI Taxonomy" id="1881036"/>
    <lineage>
        <taxon>Bacteria</taxon>
        <taxon>Pseudomonadati</taxon>
        <taxon>Pseudomonadota</taxon>
        <taxon>Gammaproteobacteria</taxon>
        <taxon>Enterobacterales</taxon>
        <taxon>Erwiniaceae</taxon>
        <taxon>Pantoea</taxon>
    </lineage>
</organism>
<keyword evidence="1" id="KW-0808">Transferase</keyword>
<dbReference type="PANTHER" id="PTHR37816">
    <property type="entry name" value="YALI0E33011P"/>
    <property type="match status" value="1"/>
</dbReference>
<dbReference type="SUPFAM" id="SSF52540">
    <property type="entry name" value="P-loop containing nucleoside triphosphate hydrolases"/>
    <property type="match status" value="1"/>
</dbReference>
<dbReference type="PANTHER" id="PTHR37816:SF3">
    <property type="entry name" value="MODULATES DNA TOPOLOGY"/>
    <property type="match status" value="1"/>
</dbReference>
<evidence type="ECO:0000313" key="1">
    <source>
        <dbReference type="EMBL" id="SFO07580.1"/>
    </source>
</evidence>